<dbReference type="Pfam" id="PF01966">
    <property type="entry name" value="HD"/>
    <property type="match status" value="1"/>
</dbReference>
<protein>
    <submittedName>
        <fullName evidence="2">HD domain-containing protein</fullName>
    </submittedName>
</protein>
<dbReference type="PANTHER" id="PTHR11373">
    <property type="entry name" value="DEOXYNUCLEOSIDE TRIPHOSPHATE TRIPHOSPHOHYDROLASE"/>
    <property type="match status" value="1"/>
</dbReference>
<name>A0A5C4S5A8_PROVB</name>
<gene>
    <name evidence="2" type="ORF">FGF68_01510</name>
</gene>
<dbReference type="InterPro" id="IPR006674">
    <property type="entry name" value="HD_domain"/>
</dbReference>
<comment type="caution">
    <text evidence="2">The sequence shown here is derived from an EMBL/GenBank/DDBJ whole genome shotgun (WGS) entry which is preliminary data.</text>
</comment>
<evidence type="ECO:0000313" key="3">
    <source>
        <dbReference type="Proteomes" id="UP000309544"/>
    </source>
</evidence>
<accession>A0A5C4S5A8</accession>
<dbReference type="EMBL" id="VDCI01000001">
    <property type="protein sequence ID" value="TNJ37881.1"/>
    <property type="molecule type" value="Genomic_DNA"/>
</dbReference>
<dbReference type="Pfam" id="PF19276">
    <property type="entry name" value="HD_assoc_2"/>
    <property type="match status" value="1"/>
</dbReference>
<dbReference type="Gene3D" id="1.10.3210.10">
    <property type="entry name" value="Hypothetical protein af1432"/>
    <property type="match status" value="1"/>
</dbReference>
<dbReference type="AlphaFoldDB" id="A0A5C4S5A8"/>
<dbReference type="GO" id="GO:0008832">
    <property type="term" value="F:dGTPase activity"/>
    <property type="evidence" value="ECO:0007669"/>
    <property type="project" value="TreeGrafter"/>
</dbReference>
<dbReference type="SUPFAM" id="SSF109604">
    <property type="entry name" value="HD-domain/PDEase-like"/>
    <property type="match status" value="1"/>
</dbReference>
<dbReference type="CDD" id="cd00077">
    <property type="entry name" value="HDc"/>
    <property type="match status" value="1"/>
</dbReference>
<feature type="domain" description="HD/PDEase" evidence="1">
    <location>
        <begin position="58"/>
        <end position="208"/>
    </location>
</feature>
<proteinExistence type="predicted"/>
<organism evidence="2 3">
    <name type="scientific">Prosthecochloris vibrioformis</name>
    <name type="common">Chlorobium vibrioforme</name>
    <dbReference type="NCBI Taxonomy" id="1098"/>
    <lineage>
        <taxon>Bacteria</taxon>
        <taxon>Pseudomonadati</taxon>
        <taxon>Chlorobiota</taxon>
        <taxon>Chlorobiia</taxon>
        <taxon>Chlorobiales</taxon>
        <taxon>Chlorobiaceae</taxon>
        <taxon>Prosthecochloris</taxon>
    </lineage>
</organism>
<keyword evidence="3" id="KW-1185">Reference proteome</keyword>
<dbReference type="Proteomes" id="UP000309544">
    <property type="component" value="Unassembled WGS sequence"/>
</dbReference>
<dbReference type="InterPro" id="IPR050135">
    <property type="entry name" value="dGTPase-like"/>
</dbReference>
<evidence type="ECO:0000313" key="2">
    <source>
        <dbReference type="EMBL" id="TNJ37881.1"/>
    </source>
</evidence>
<evidence type="ECO:0000259" key="1">
    <source>
        <dbReference type="SMART" id="SM00471"/>
    </source>
</evidence>
<dbReference type="RefSeq" id="WP_139626095.1">
    <property type="nucleotide sequence ID" value="NZ_VDCI01000001.1"/>
</dbReference>
<sequence>MTMSQHFLFRSEGGFIRIPIWGHIPLNRALKRILAHPAFLRLKGIRQLSFAQQVYPGANHTRFEHSIGVYHLMKLILQRIVTNPLGEKLQEGAFRFDEHACRLLLSTALLHDIGHYPHAHVLEEQAPIHNGHPVFASHESLIERFIHLEPEGFPSIAEILTDEWQVDPQDVIALIKGEEQSLFRKLISGTLDPDKMDYLMRDAHHCNIPYGSIDIERLIESFVPDPEQQRFAITEKGIAPLESLLFAKYMMMRNVYWHHTSRTFAVMLRRFLQDCLEDSLLTPGELTRLFYDNSDDKVLYDLTELLAGKQSPSASLLNLILQRRIYKRAITLVPYLNGAGSPEEWMFSYSTDHIRRTRKERELCHVIGRHHHTALAGHEIIIDPPSTKDIFDYADLKELRVLPSRKEHGAFAASSESPYVRFDDFGASVFRSDFILSFERYTKKFRIVCREDLVPLLIEHQEEVTDILRKA</sequence>
<dbReference type="SMART" id="SM00471">
    <property type="entry name" value="HDc"/>
    <property type="match status" value="1"/>
</dbReference>
<dbReference type="InterPro" id="IPR003607">
    <property type="entry name" value="HD/PDEase_dom"/>
</dbReference>
<reference evidence="2 3" key="1">
    <citation type="submission" date="2019-05" db="EMBL/GenBank/DDBJ databases">
        <title>Draft Whole-Genome sequence of the green sulfur bacterium Prosthecochloris vibrioformis DSM 260.</title>
        <authorList>
            <person name="Meyer T.E."/>
            <person name="Kyndt J.A."/>
        </authorList>
    </citation>
    <scope>NUCLEOTIDE SEQUENCE [LARGE SCALE GENOMIC DNA]</scope>
    <source>
        <strain evidence="2 3">DSM 260</strain>
    </source>
</reference>
<dbReference type="PANTHER" id="PTHR11373:SF4">
    <property type="entry name" value="DEOXYNUCLEOSIDE TRIPHOSPHATE TRIPHOSPHOHYDROLASE SAMHD1"/>
    <property type="match status" value="1"/>
</dbReference>
<dbReference type="InterPro" id="IPR045509">
    <property type="entry name" value="HD_assoc_2"/>
</dbReference>
<dbReference type="GO" id="GO:0006203">
    <property type="term" value="P:dGTP catabolic process"/>
    <property type="evidence" value="ECO:0007669"/>
    <property type="project" value="TreeGrafter"/>
</dbReference>